<accession>A0ABD0X7Z7</accession>
<protein>
    <submittedName>
        <fullName evidence="3">Uncharacterized protein</fullName>
    </submittedName>
</protein>
<keyword evidence="1" id="KW-1133">Transmembrane helix</keyword>
<comment type="caution">
    <text evidence="3">The sequence shown here is derived from an EMBL/GenBank/DDBJ whole genome shotgun (WGS) entry which is preliminary data.</text>
</comment>
<dbReference type="SUPFAM" id="SSF48726">
    <property type="entry name" value="Immunoglobulin"/>
    <property type="match status" value="1"/>
</dbReference>
<evidence type="ECO:0000256" key="1">
    <source>
        <dbReference type="SAM" id="Phobius"/>
    </source>
</evidence>
<feature type="chain" id="PRO_5044811849" evidence="2">
    <location>
        <begin position="29"/>
        <end position="288"/>
    </location>
</feature>
<evidence type="ECO:0000313" key="4">
    <source>
        <dbReference type="Proteomes" id="UP001557470"/>
    </source>
</evidence>
<keyword evidence="1" id="KW-0472">Membrane</keyword>
<keyword evidence="2" id="KW-0732">Signal</keyword>
<sequence length="288" mass="31875">MADDFQRKMEVTTVLLVLLSTYFDVTDAKCLTIKPDRLVVKYGDPAYANCTSATPEIMGWEAIQGGVSLTDDPRTFLLWTVKTLTDYNIKPTCFLEGGKCKKDLNVAVYKPPANVSMSGPAGPMVEGKLYEYRCRVQDVAPASCLYVSLYKAFTTSSKTEIVSHPPNTTNTIKVPQSGEYPLLFLPSRGDDGAQLWCSARLEMGEQGPQPPPQMDSEHLTLSVLLVESQQAWWWLIYLVVFLTIVLILIMIFGFNIFPVFGSPCWRAGTQTIDAHQGSGITAHGLPHL</sequence>
<proteinExistence type="predicted"/>
<dbReference type="PANTHER" id="PTHR13771">
    <property type="entry name" value="INTERCELLULAR ADHESION MOLECULE"/>
    <property type="match status" value="1"/>
</dbReference>
<dbReference type="AlphaFoldDB" id="A0ABD0X7Z7"/>
<name>A0ABD0X7Z7_UMBPY</name>
<keyword evidence="1" id="KW-0812">Transmembrane</keyword>
<dbReference type="Proteomes" id="UP001557470">
    <property type="component" value="Unassembled WGS sequence"/>
</dbReference>
<reference evidence="3 4" key="1">
    <citation type="submission" date="2024-06" db="EMBL/GenBank/DDBJ databases">
        <authorList>
            <person name="Pan Q."/>
            <person name="Wen M."/>
            <person name="Jouanno E."/>
            <person name="Zahm M."/>
            <person name="Klopp C."/>
            <person name="Cabau C."/>
            <person name="Louis A."/>
            <person name="Berthelot C."/>
            <person name="Parey E."/>
            <person name="Roest Crollius H."/>
            <person name="Montfort J."/>
            <person name="Robinson-Rechavi M."/>
            <person name="Bouchez O."/>
            <person name="Lampietro C."/>
            <person name="Lopez Roques C."/>
            <person name="Donnadieu C."/>
            <person name="Postlethwait J."/>
            <person name="Bobe J."/>
            <person name="Verreycken H."/>
            <person name="Guiguen Y."/>
        </authorList>
    </citation>
    <scope>NUCLEOTIDE SEQUENCE [LARGE SCALE GENOMIC DNA]</scope>
    <source>
        <strain evidence="3">Up_M1</strain>
        <tissue evidence="3">Testis</tissue>
    </source>
</reference>
<gene>
    <name evidence="3" type="ORF">UPYG_G00054700</name>
</gene>
<evidence type="ECO:0000313" key="3">
    <source>
        <dbReference type="EMBL" id="KAL1005113.1"/>
    </source>
</evidence>
<dbReference type="EMBL" id="JAGEUA010000002">
    <property type="protein sequence ID" value="KAL1005113.1"/>
    <property type="molecule type" value="Genomic_DNA"/>
</dbReference>
<dbReference type="PANTHER" id="PTHR13771:SF9">
    <property type="entry name" value="INTERCELLULAR ADHESION MOLECULE 5"/>
    <property type="match status" value="1"/>
</dbReference>
<dbReference type="Gene3D" id="2.60.40.10">
    <property type="entry name" value="Immunoglobulins"/>
    <property type="match status" value="2"/>
</dbReference>
<keyword evidence="4" id="KW-1185">Reference proteome</keyword>
<feature type="signal peptide" evidence="2">
    <location>
        <begin position="1"/>
        <end position="28"/>
    </location>
</feature>
<organism evidence="3 4">
    <name type="scientific">Umbra pygmaea</name>
    <name type="common">Eastern mudminnow</name>
    <dbReference type="NCBI Taxonomy" id="75934"/>
    <lineage>
        <taxon>Eukaryota</taxon>
        <taxon>Metazoa</taxon>
        <taxon>Chordata</taxon>
        <taxon>Craniata</taxon>
        <taxon>Vertebrata</taxon>
        <taxon>Euteleostomi</taxon>
        <taxon>Actinopterygii</taxon>
        <taxon>Neopterygii</taxon>
        <taxon>Teleostei</taxon>
        <taxon>Protacanthopterygii</taxon>
        <taxon>Esociformes</taxon>
        <taxon>Umbridae</taxon>
        <taxon>Umbra</taxon>
    </lineage>
</organism>
<feature type="transmembrane region" description="Helical" evidence="1">
    <location>
        <begin position="231"/>
        <end position="257"/>
    </location>
</feature>
<dbReference type="InterPro" id="IPR036179">
    <property type="entry name" value="Ig-like_dom_sf"/>
</dbReference>
<dbReference type="InterPro" id="IPR013783">
    <property type="entry name" value="Ig-like_fold"/>
</dbReference>
<dbReference type="InterPro" id="IPR047012">
    <property type="entry name" value="ICAM_VCAM"/>
</dbReference>
<evidence type="ECO:0000256" key="2">
    <source>
        <dbReference type="SAM" id="SignalP"/>
    </source>
</evidence>